<name>A0A1V8M728_9GAMM</name>
<keyword evidence="2" id="KW-1185">Reference proteome</keyword>
<gene>
    <name evidence="1" type="ORF">AU255_05740</name>
</gene>
<dbReference type="AlphaFoldDB" id="A0A1V8M728"/>
<dbReference type="OrthoDB" id="9908706at2"/>
<proteinExistence type="predicted"/>
<comment type="caution">
    <text evidence="1">The sequence shown here is derived from an EMBL/GenBank/DDBJ whole genome shotgun (WGS) entry which is preliminary data.</text>
</comment>
<dbReference type="STRING" id="1420851.AU255_05740"/>
<reference evidence="1 2" key="1">
    <citation type="submission" date="2015-12" db="EMBL/GenBank/DDBJ databases">
        <authorList>
            <person name="Shamseldin A."/>
            <person name="Moawad H."/>
            <person name="Abd El-Rahim W.M."/>
            <person name="Sadowsky M.J."/>
        </authorList>
    </citation>
    <scope>NUCLEOTIDE SEQUENCE [LARGE SCALE GENOMIC DNA]</scope>
    <source>
        <strain evidence="1 2">WF1</strain>
    </source>
</reference>
<dbReference type="Proteomes" id="UP000191980">
    <property type="component" value="Unassembled WGS sequence"/>
</dbReference>
<organism evidence="1 2">
    <name type="scientific">Methyloprofundus sedimenti</name>
    <dbReference type="NCBI Taxonomy" id="1420851"/>
    <lineage>
        <taxon>Bacteria</taxon>
        <taxon>Pseudomonadati</taxon>
        <taxon>Pseudomonadota</taxon>
        <taxon>Gammaproteobacteria</taxon>
        <taxon>Methylococcales</taxon>
        <taxon>Methylococcaceae</taxon>
        <taxon>Methyloprofundus</taxon>
    </lineage>
</organism>
<evidence type="ECO:0000313" key="2">
    <source>
        <dbReference type="Proteomes" id="UP000191980"/>
    </source>
</evidence>
<dbReference type="RefSeq" id="WP_080521992.1">
    <property type="nucleotide sequence ID" value="NZ_LPUF01000001.1"/>
</dbReference>
<protein>
    <submittedName>
        <fullName evidence="1">Uncharacterized protein</fullName>
    </submittedName>
</protein>
<sequence>MTLSLQQFSSQLFSTKRKNSSLANAQLHGHDMANKHDALEAVDILVKYKTTVHEFTDEIIEFWPLPRRIMERYQFDDAEQLNEWLDKLS</sequence>
<evidence type="ECO:0000313" key="1">
    <source>
        <dbReference type="EMBL" id="OQK17381.1"/>
    </source>
</evidence>
<accession>A0A1V8M728</accession>
<dbReference type="EMBL" id="LPUF01000001">
    <property type="protein sequence ID" value="OQK17381.1"/>
    <property type="molecule type" value="Genomic_DNA"/>
</dbReference>